<dbReference type="InterPro" id="IPR036179">
    <property type="entry name" value="Ig-like_dom_sf"/>
</dbReference>
<evidence type="ECO:0000256" key="3">
    <source>
        <dbReference type="ARBA" id="ARBA00023170"/>
    </source>
</evidence>
<feature type="chain" id="PRO_5037009296" description="Ig-like domain-containing protein" evidence="6">
    <location>
        <begin position="21"/>
        <end position="117"/>
    </location>
</feature>
<feature type="signal peptide" evidence="6">
    <location>
        <begin position="1"/>
        <end position="20"/>
    </location>
</feature>
<dbReference type="EMBL" id="CM004466">
    <property type="protein sequence ID" value="OCU01431.1"/>
    <property type="molecule type" value="Genomic_DNA"/>
</dbReference>
<accession>A0A974E1C3</accession>
<dbReference type="Gene3D" id="2.60.40.10">
    <property type="entry name" value="Immunoglobulins"/>
    <property type="match status" value="1"/>
</dbReference>
<sequence length="117" mass="12814">MSPTAPLLLALASLFAGSYGQTIQQPLSQVSVLQGEYVQLNCTHSGAIYLYWYVQYPNKALELLFNNLGQKSNGEFTVNVEKKDFHLSKGEAKVTDSAVYFCAASDTVLQSDLTLVT</sequence>
<name>A0A974E1C3_XENLA</name>
<keyword evidence="2" id="KW-1064">Adaptive immunity</keyword>
<keyword evidence="5" id="KW-1279">T cell receptor</keyword>
<dbReference type="PANTHER" id="PTHR19367">
    <property type="entry name" value="T-CELL RECEPTOR ALPHA CHAIN V REGION"/>
    <property type="match status" value="1"/>
</dbReference>
<dbReference type="SUPFAM" id="SSF48726">
    <property type="entry name" value="Immunoglobulin"/>
    <property type="match status" value="1"/>
</dbReference>
<evidence type="ECO:0000256" key="1">
    <source>
        <dbReference type="ARBA" id="ARBA00022729"/>
    </source>
</evidence>
<evidence type="ECO:0000259" key="7">
    <source>
        <dbReference type="PROSITE" id="PS50835"/>
    </source>
</evidence>
<feature type="domain" description="Ig-like" evidence="7">
    <location>
        <begin position="6"/>
        <end position="114"/>
    </location>
</feature>
<evidence type="ECO:0000256" key="5">
    <source>
        <dbReference type="ARBA" id="ARBA00043266"/>
    </source>
</evidence>
<dbReference type="OMA" id="GAIYLYW"/>
<protein>
    <recommendedName>
        <fullName evidence="7">Ig-like domain-containing protein</fullName>
    </recommendedName>
</protein>
<dbReference type="PROSITE" id="PS50835">
    <property type="entry name" value="IG_LIKE"/>
    <property type="match status" value="1"/>
</dbReference>
<dbReference type="AlphaFoldDB" id="A0A974E1C3"/>
<evidence type="ECO:0000313" key="8">
    <source>
        <dbReference type="EMBL" id="OCU01431.1"/>
    </source>
</evidence>
<dbReference type="InterPro" id="IPR013783">
    <property type="entry name" value="Ig-like_fold"/>
</dbReference>
<dbReference type="Pfam" id="PF07686">
    <property type="entry name" value="V-set"/>
    <property type="match status" value="1"/>
</dbReference>
<evidence type="ECO:0000313" key="9">
    <source>
        <dbReference type="Proteomes" id="UP000694892"/>
    </source>
</evidence>
<organism evidence="8 9">
    <name type="scientific">Xenopus laevis</name>
    <name type="common">African clawed frog</name>
    <dbReference type="NCBI Taxonomy" id="8355"/>
    <lineage>
        <taxon>Eukaryota</taxon>
        <taxon>Metazoa</taxon>
        <taxon>Chordata</taxon>
        <taxon>Craniata</taxon>
        <taxon>Vertebrata</taxon>
        <taxon>Euteleostomi</taxon>
        <taxon>Amphibia</taxon>
        <taxon>Batrachia</taxon>
        <taxon>Anura</taxon>
        <taxon>Pipoidea</taxon>
        <taxon>Pipidae</taxon>
        <taxon>Xenopodinae</taxon>
        <taxon>Xenopus</taxon>
        <taxon>Xenopus</taxon>
    </lineage>
</organism>
<keyword evidence="4" id="KW-0393">Immunoglobulin domain</keyword>
<keyword evidence="3" id="KW-0675">Receptor</keyword>
<dbReference type="GO" id="GO:0002250">
    <property type="term" value="P:adaptive immune response"/>
    <property type="evidence" value="ECO:0007669"/>
    <property type="project" value="UniProtKB-KW"/>
</dbReference>
<gene>
    <name evidence="8" type="ORF">XELAEV_18007220mg</name>
</gene>
<dbReference type="PANTHER" id="PTHR19367:SF18">
    <property type="entry name" value="T CELL RECEPTOR ALPHA VARIABLE 16"/>
    <property type="match status" value="1"/>
</dbReference>
<reference evidence="9" key="1">
    <citation type="journal article" date="2016" name="Nature">
        <title>Genome evolution in the allotetraploid frog Xenopus laevis.</title>
        <authorList>
            <person name="Session A.M."/>
            <person name="Uno Y."/>
            <person name="Kwon T."/>
            <person name="Chapman J.A."/>
            <person name="Toyoda A."/>
            <person name="Takahashi S."/>
            <person name="Fukui A."/>
            <person name="Hikosaka A."/>
            <person name="Suzuki A."/>
            <person name="Kondo M."/>
            <person name="van Heeringen S.J."/>
            <person name="Quigley I."/>
            <person name="Heinz S."/>
            <person name="Ogino H."/>
            <person name="Ochi H."/>
            <person name="Hellsten U."/>
            <person name="Lyons J.B."/>
            <person name="Simakov O."/>
            <person name="Putnam N."/>
            <person name="Stites J."/>
            <person name="Kuroki Y."/>
            <person name="Tanaka T."/>
            <person name="Michiue T."/>
            <person name="Watanabe M."/>
            <person name="Bogdanovic O."/>
            <person name="Lister R."/>
            <person name="Georgiou G."/>
            <person name="Paranjpe S.S."/>
            <person name="van Kruijsbergen I."/>
            <person name="Shu S."/>
            <person name="Carlson J."/>
            <person name="Kinoshita T."/>
            <person name="Ohta Y."/>
            <person name="Mawaribuchi S."/>
            <person name="Jenkins J."/>
            <person name="Grimwood J."/>
            <person name="Schmutz J."/>
            <person name="Mitros T."/>
            <person name="Mozaffari S.V."/>
            <person name="Suzuki Y."/>
            <person name="Haramoto Y."/>
            <person name="Yamamoto T.S."/>
            <person name="Takagi C."/>
            <person name="Heald R."/>
            <person name="Miller K."/>
            <person name="Haudenschild C."/>
            <person name="Kitzman J."/>
            <person name="Nakayama T."/>
            <person name="Izutsu Y."/>
            <person name="Robert J."/>
            <person name="Fortriede J."/>
            <person name="Burns K."/>
            <person name="Lotay V."/>
            <person name="Karimi K."/>
            <person name="Yasuoka Y."/>
            <person name="Dichmann D.S."/>
            <person name="Flajnik M.F."/>
            <person name="Houston D.W."/>
            <person name="Shendure J."/>
            <person name="DuPasquier L."/>
            <person name="Vize P.D."/>
            <person name="Zorn A.M."/>
            <person name="Ito M."/>
            <person name="Marcotte E.M."/>
            <person name="Wallingford J.B."/>
            <person name="Ito Y."/>
            <person name="Asashima M."/>
            <person name="Ueno N."/>
            <person name="Matsuda Y."/>
            <person name="Veenstra G.J."/>
            <person name="Fujiyama A."/>
            <person name="Harland R.M."/>
            <person name="Taira M."/>
            <person name="Rokhsar D.S."/>
        </authorList>
    </citation>
    <scope>NUCLEOTIDE SEQUENCE [LARGE SCALE GENOMIC DNA]</scope>
    <source>
        <strain evidence="9">J</strain>
    </source>
</reference>
<dbReference type="InterPro" id="IPR051287">
    <property type="entry name" value="TCR_variable_region"/>
</dbReference>
<keyword evidence="5" id="KW-0391">Immunity</keyword>
<dbReference type="InterPro" id="IPR013106">
    <property type="entry name" value="Ig_V-set"/>
</dbReference>
<keyword evidence="1 6" id="KW-0732">Signal</keyword>
<dbReference type="Proteomes" id="UP000694892">
    <property type="component" value="Chromosome 1L"/>
</dbReference>
<evidence type="ECO:0000256" key="4">
    <source>
        <dbReference type="ARBA" id="ARBA00023319"/>
    </source>
</evidence>
<evidence type="ECO:0000256" key="6">
    <source>
        <dbReference type="SAM" id="SignalP"/>
    </source>
</evidence>
<evidence type="ECO:0000256" key="2">
    <source>
        <dbReference type="ARBA" id="ARBA00023130"/>
    </source>
</evidence>
<proteinExistence type="predicted"/>
<dbReference type="InterPro" id="IPR007110">
    <property type="entry name" value="Ig-like_dom"/>
</dbReference>
<dbReference type="GO" id="GO:0042101">
    <property type="term" value="C:T cell receptor complex"/>
    <property type="evidence" value="ECO:0007669"/>
    <property type="project" value="UniProtKB-KW"/>
</dbReference>